<protein>
    <submittedName>
        <fullName evidence="9">MFS transporter</fullName>
    </submittedName>
</protein>
<comment type="subcellular location">
    <subcellularLocation>
        <location evidence="1">Membrane</location>
        <topology evidence="1">Multi-pass membrane protein</topology>
    </subcellularLocation>
</comment>
<keyword evidence="3" id="KW-0813">Transport</keyword>
<comment type="similarity">
    <text evidence="2">Belongs to the major facilitator superfamily. Sugar transporter (TC 2.A.1.1) family.</text>
</comment>
<feature type="domain" description="Major facilitator superfamily (MFS) profile" evidence="8">
    <location>
        <begin position="19"/>
        <end position="429"/>
    </location>
</feature>
<organism evidence="9 10">
    <name type="scientific">Pseudomonas urmiensis</name>
    <dbReference type="NCBI Taxonomy" id="2745493"/>
    <lineage>
        <taxon>Bacteria</taxon>
        <taxon>Pseudomonadati</taxon>
        <taxon>Pseudomonadota</taxon>
        <taxon>Gammaproteobacteria</taxon>
        <taxon>Pseudomonadales</taxon>
        <taxon>Pseudomonadaceae</taxon>
        <taxon>Pseudomonas</taxon>
    </lineage>
</organism>
<dbReference type="PROSITE" id="PS50850">
    <property type="entry name" value="MFS"/>
    <property type="match status" value="1"/>
</dbReference>
<feature type="transmembrane region" description="Helical" evidence="7">
    <location>
        <begin position="315"/>
        <end position="333"/>
    </location>
</feature>
<feature type="transmembrane region" description="Helical" evidence="7">
    <location>
        <begin position="84"/>
        <end position="102"/>
    </location>
</feature>
<dbReference type="Pfam" id="PF00083">
    <property type="entry name" value="Sugar_tr"/>
    <property type="match status" value="1"/>
</dbReference>
<evidence type="ECO:0000256" key="4">
    <source>
        <dbReference type="ARBA" id="ARBA00022692"/>
    </source>
</evidence>
<dbReference type="InterPro" id="IPR036259">
    <property type="entry name" value="MFS_trans_sf"/>
</dbReference>
<feature type="transmembrane region" description="Helical" evidence="7">
    <location>
        <begin position="20"/>
        <end position="44"/>
    </location>
</feature>
<feature type="transmembrane region" description="Helical" evidence="7">
    <location>
        <begin position="174"/>
        <end position="193"/>
    </location>
</feature>
<keyword evidence="4 7" id="KW-0812">Transmembrane</keyword>
<evidence type="ECO:0000256" key="2">
    <source>
        <dbReference type="ARBA" id="ARBA00010992"/>
    </source>
</evidence>
<reference evidence="9 10" key="1">
    <citation type="journal article" date="2012" name="Plant Soil">
        <title>Screening of plant growth-promoting traits in arsenic-resistant bacteria isolated from the rhizosphere of soybean plants from Argentinean agricultural soil.</title>
        <authorList>
            <person name="Wevar Oller A.L."/>
            <person name="Talano M.A."/>
            <person name="Agostini E."/>
        </authorList>
    </citation>
    <scope>NUCLEOTIDE SEQUENCE [LARGE SCALE GENOMIC DNA]</scope>
    <source>
        <strain evidence="9 10">AW4</strain>
    </source>
</reference>
<keyword evidence="10" id="KW-1185">Reference proteome</keyword>
<evidence type="ECO:0000256" key="5">
    <source>
        <dbReference type="ARBA" id="ARBA00022989"/>
    </source>
</evidence>
<comment type="caution">
    <text evidence="9">The sequence shown here is derived from an EMBL/GenBank/DDBJ whole genome shotgun (WGS) entry which is preliminary data.</text>
</comment>
<feature type="transmembrane region" description="Helical" evidence="7">
    <location>
        <begin position="114"/>
        <end position="131"/>
    </location>
</feature>
<evidence type="ECO:0000256" key="3">
    <source>
        <dbReference type="ARBA" id="ARBA00022448"/>
    </source>
</evidence>
<dbReference type="SUPFAM" id="SSF103473">
    <property type="entry name" value="MFS general substrate transporter"/>
    <property type="match status" value="1"/>
</dbReference>
<dbReference type="PROSITE" id="PS00217">
    <property type="entry name" value="SUGAR_TRANSPORT_2"/>
    <property type="match status" value="1"/>
</dbReference>
<evidence type="ECO:0000313" key="9">
    <source>
        <dbReference type="EMBL" id="MFK5732253.1"/>
    </source>
</evidence>
<dbReference type="InterPro" id="IPR005829">
    <property type="entry name" value="Sugar_transporter_CS"/>
</dbReference>
<feature type="transmembrane region" description="Helical" evidence="7">
    <location>
        <begin position="339"/>
        <end position="362"/>
    </location>
</feature>
<dbReference type="PANTHER" id="PTHR23511:SF34">
    <property type="entry name" value="SYNAPTIC VESICLE GLYCOPROTEIN 2"/>
    <property type="match status" value="1"/>
</dbReference>
<dbReference type="InterPro" id="IPR020846">
    <property type="entry name" value="MFS_dom"/>
</dbReference>
<dbReference type="CDD" id="cd17316">
    <property type="entry name" value="MFS_SV2_like"/>
    <property type="match status" value="1"/>
</dbReference>
<dbReference type="RefSeq" id="WP_192576849.1">
    <property type="nucleotide sequence ID" value="NZ_JAHWXS010000001.1"/>
</dbReference>
<evidence type="ECO:0000313" key="10">
    <source>
        <dbReference type="Proteomes" id="UP001621534"/>
    </source>
</evidence>
<gene>
    <name evidence="9" type="ORF">KW869_01870</name>
</gene>
<evidence type="ECO:0000259" key="8">
    <source>
        <dbReference type="PROSITE" id="PS50850"/>
    </source>
</evidence>
<dbReference type="PANTHER" id="PTHR23511">
    <property type="entry name" value="SYNAPTIC VESICLE GLYCOPROTEIN 2"/>
    <property type="match status" value="1"/>
</dbReference>
<feature type="transmembrane region" description="Helical" evidence="7">
    <location>
        <begin position="374"/>
        <end position="394"/>
    </location>
</feature>
<name>A0ABW8NQM6_9PSED</name>
<dbReference type="Gene3D" id="1.20.1250.20">
    <property type="entry name" value="MFS general substrate transporter like domains"/>
    <property type="match status" value="1"/>
</dbReference>
<keyword evidence="5 7" id="KW-1133">Transmembrane helix</keyword>
<feature type="transmembrane region" description="Helical" evidence="7">
    <location>
        <begin position="143"/>
        <end position="162"/>
    </location>
</feature>
<feature type="transmembrane region" description="Helical" evidence="7">
    <location>
        <begin position="406"/>
        <end position="425"/>
    </location>
</feature>
<feature type="transmembrane region" description="Helical" evidence="7">
    <location>
        <begin position="251"/>
        <end position="271"/>
    </location>
</feature>
<dbReference type="EMBL" id="JAHWXS010000001">
    <property type="protein sequence ID" value="MFK5732253.1"/>
    <property type="molecule type" value="Genomic_DNA"/>
</dbReference>
<dbReference type="InterPro" id="IPR005828">
    <property type="entry name" value="MFS_sugar_transport-like"/>
</dbReference>
<feature type="transmembrane region" description="Helical" evidence="7">
    <location>
        <begin position="56"/>
        <end position="77"/>
    </location>
</feature>
<feature type="transmembrane region" description="Helical" evidence="7">
    <location>
        <begin position="283"/>
        <end position="303"/>
    </location>
</feature>
<evidence type="ECO:0000256" key="6">
    <source>
        <dbReference type="ARBA" id="ARBA00023136"/>
    </source>
</evidence>
<evidence type="ECO:0000256" key="1">
    <source>
        <dbReference type="ARBA" id="ARBA00004141"/>
    </source>
</evidence>
<evidence type="ECO:0000256" key="7">
    <source>
        <dbReference type="SAM" id="Phobius"/>
    </source>
</evidence>
<keyword evidence="6 7" id="KW-0472">Membrane</keyword>
<sequence length="437" mass="47005">MARSQSLDDAVLTRTHKHIFLSALGSPFIAGYVLSLIGVVIAQISGELKLSTMWEGLIAAAALLGVFFGGTLGGWITDNFGRKFLYLLNPVLIFVFSVAHMFTETALTLCLLRFIIGVAVGADYPVASTILSEFMPKKHRAPMIGGLVIMWFAGSATAYISGELIMSTWGDESWRIVLAAAAIPCALFFFMRLGSPESPRWMADRGNLAAADQIVKSVYGQQYSINDMPEEEEKKLSLRCLFSAGHGRNMLFVTLFWTCSIIPLYAVNIFAPKVMHALALSGRWASLGSIMIMLLFVVGSMLASKMLNMMGRRQLLTQSFIGSTIPLLLLGAFPEASPVAVLVLFSVYAICIGGTQVLLFVYPTELFPTSIRASALGVGTSFSKLGAAVGIYLVPMSVASFGISPTMYAAAVISLIGLIATVLMAPETRSNGLMKTA</sequence>
<accession>A0ABW8NQM6</accession>
<proteinExistence type="inferred from homology"/>
<dbReference type="Proteomes" id="UP001621534">
    <property type="component" value="Unassembled WGS sequence"/>
</dbReference>